<dbReference type="NCBIfam" id="TIGR02595">
    <property type="entry name" value="PEP_CTERM"/>
    <property type="match status" value="1"/>
</dbReference>
<dbReference type="InterPro" id="IPR043504">
    <property type="entry name" value="Peptidase_S1_PA_chymotrypsin"/>
</dbReference>
<dbReference type="InterPro" id="IPR009003">
    <property type="entry name" value="Peptidase_S1_PA"/>
</dbReference>
<dbReference type="InterPro" id="IPR051333">
    <property type="entry name" value="CLIP_Serine_Protease"/>
</dbReference>
<gene>
    <name evidence="3" type="ORF">AVDCRST_MAG64-3326</name>
</gene>
<evidence type="ECO:0000259" key="2">
    <source>
        <dbReference type="SMART" id="SM00020"/>
    </source>
</evidence>
<dbReference type="PANTHER" id="PTHR24260:SF136">
    <property type="entry name" value="GH08193P-RELATED"/>
    <property type="match status" value="1"/>
</dbReference>
<proteinExistence type="predicted"/>
<organism evidence="3">
    <name type="scientific">uncultured Phycisphaerae bacterium</name>
    <dbReference type="NCBI Taxonomy" id="904963"/>
    <lineage>
        <taxon>Bacteria</taxon>
        <taxon>Pseudomonadati</taxon>
        <taxon>Planctomycetota</taxon>
        <taxon>Phycisphaerae</taxon>
        <taxon>environmental samples</taxon>
    </lineage>
</organism>
<feature type="domain" description="Peptidase S1" evidence="2">
    <location>
        <begin position="23"/>
        <end position="276"/>
    </location>
</feature>
<protein>
    <recommendedName>
        <fullName evidence="2">Peptidase S1 domain-containing protein</fullName>
    </recommendedName>
</protein>
<dbReference type="SUPFAM" id="SSF50494">
    <property type="entry name" value="Trypsin-like serine proteases"/>
    <property type="match status" value="1"/>
</dbReference>
<dbReference type="InterPro" id="IPR001254">
    <property type="entry name" value="Trypsin_dom"/>
</dbReference>
<name>A0A6J4PZ43_9BACT</name>
<feature type="signal peptide" evidence="1">
    <location>
        <begin position="1"/>
        <end position="21"/>
    </location>
</feature>
<dbReference type="InterPro" id="IPR013424">
    <property type="entry name" value="Ice-binding_C"/>
</dbReference>
<feature type="chain" id="PRO_5026704534" description="Peptidase S1 domain-containing protein" evidence="1">
    <location>
        <begin position="22"/>
        <end position="304"/>
    </location>
</feature>
<keyword evidence="1" id="KW-0732">Signal</keyword>
<dbReference type="GO" id="GO:0006508">
    <property type="term" value="P:proteolysis"/>
    <property type="evidence" value="ECO:0007669"/>
    <property type="project" value="InterPro"/>
</dbReference>
<dbReference type="AlphaFoldDB" id="A0A6J4PZ43"/>
<accession>A0A6J4PZ43</accession>
<reference evidence="3" key="1">
    <citation type="submission" date="2020-02" db="EMBL/GenBank/DDBJ databases">
        <authorList>
            <person name="Meier V. D."/>
        </authorList>
    </citation>
    <scope>NUCLEOTIDE SEQUENCE</scope>
    <source>
        <strain evidence="3">AVDCRST_MAG64</strain>
    </source>
</reference>
<dbReference type="SMART" id="SM00020">
    <property type="entry name" value="Tryp_SPc"/>
    <property type="match status" value="1"/>
</dbReference>
<evidence type="ECO:0000313" key="3">
    <source>
        <dbReference type="EMBL" id="CAA9428764.1"/>
    </source>
</evidence>
<sequence>MKRATLVAVLSGLALASPAAAVTVRNDASTADNSGFPSTGIVNGDLSLGGNGANNGVLITDRHVLTAAHIVAGQSTAATTFIVRGVTYGVEQITVHPNWTGDFLAGNDIAVLRLAAAVPTPAQNAAAGVTPARLYTGAAEVGQPLTLLGVGRTGNGTTGGTTFPGSIRSATNVYDRAGNVTFNTEAGPRTAPNTILFFDFDSGLPTDDRFGGFVQTPQEGMIASNDSGGGSFVTIGTDTFVAGIHSFVAFDQANPPPGKYGDIGADTRVSSHLGFINAAIPEPASTATLAAAAAAGLLTRRRRR</sequence>
<dbReference type="PANTHER" id="PTHR24260">
    <property type="match status" value="1"/>
</dbReference>
<dbReference type="Pfam" id="PF00089">
    <property type="entry name" value="Trypsin"/>
    <property type="match status" value="1"/>
</dbReference>
<evidence type="ECO:0000256" key="1">
    <source>
        <dbReference type="SAM" id="SignalP"/>
    </source>
</evidence>
<dbReference type="GO" id="GO:0004252">
    <property type="term" value="F:serine-type endopeptidase activity"/>
    <property type="evidence" value="ECO:0007669"/>
    <property type="project" value="InterPro"/>
</dbReference>
<dbReference type="Gene3D" id="2.40.10.10">
    <property type="entry name" value="Trypsin-like serine proteases"/>
    <property type="match status" value="1"/>
</dbReference>
<dbReference type="EMBL" id="CADCUQ010000770">
    <property type="protein sequence ID" value="CAA9428764.1"/>
    <property type="molecule type" value="Genomic_DNA"/>
</dbReference>